<evidence type="ECO:0000313" key="2">
    <source>
        <dbReference type="EMBL" id="NNJ27636.1"/>
    </source>
</evidence>
<dbReference type="InterPro" id="IPR012296">
    <property type="entry name" value="Nuclease_put_TT1808"/>
</dbReference>
<dbReference type="InterPro" id="IPR008538">
    <property type="entry name" value="Uma2"/>
</dbReference>
<evidence type="ECO:0000313" key="3">
    <source>
        <dbReference type="Proteomes" id="UP000609651"/>
    </source>
</evidence>
<comment type="caution">
    <text evidence="2">The sequence shown here is derived from an EMBL/GenBank/DDBJ whole genome shotgun (WGS) entry which is preliminary data.</text>
</comment>
<dbReference type="PANTHER" id="PTHR36558:SF1">
    <property type="entry name" value="RESTRICTION ENDONUCLEASE DOMAIN-CONTAINING PROTEIN-RELATED"/>
    <property type="match status" value="1"/>
</dbReference>
<dbReference type="Gene3D" id="3.90.1570.10">
    <property type="entry name" value="tt1808, chain A"/>
    <property type="match status" value="1"/>
</dbReference>
<sequence>MPQPDVRLTEAEYLHNERAETDGLRTEYTQGKLLPMAGESELHIDLAKAIERALDDLIAGRPFKTFRSNMRLRVGGGRYRYPDVMLTPRPAEMLDGEHDTVTNPLVLVEILSPTTAVVDRGAKLDEYRTIPSLTDYLIVSQDEPSVDHYTRLSETEWKLVTYAGAEATVPVTDVGELTLGPLYPAG</sequence>
<dbReference type="Proteomes" id="UP000609651">
    <property type="component" value="Unassembled WGS sequence"/>
</dbReference>
<dbReference type="PANTHER" id="PTHR36558">
    <property type="entry name" value="GLR1098 PROTEIN"/>
    <property type="match status" value="1"/>
</dbReference>
<protein>
    <recommendedName>
        <fullName evidence="1">Putative restriction endonuclease domain-containing protein</fullName>
    </recommendedName>
</protein>
<dbReference type="EMBL" id="WTPX01000176">
    <property type="protein sequence ID" value="NNJ27636.1"/>
    <property type="molecule type" value="Genomic_DNA"/>
</dbReference>
<gene>
    <name evidence="2" type="ORF">LzC2_37430</name>
</gene>
<evidence type="ECO:0000259" key="1">
    <source>
        <dbReference type="Pfam" id="PF05685"/>
    </source>
</evidence>
<dbReference type="InterPro" id="IPR011335">
    <property type="entry name" value="Restrct_endonuc-II-like"/>
</dbReference>
<proteinExistence type="predicted"/>
<organism evidence="2 3">
    <name type="scientific">Alienimonas chondri</name>
    <dbReference type="NCBI Taxonomy" id="2681879"/>
    <lineage>
        <taxon>Bacteria</taxon>
        <taxon>Pseudomonadati</taxon>
        <taxon>Planctomycetota</taxon>
        <taxon>Planctomycetia</taxon>
        <taxon>Planctomycetales</taxon>
        <taxon>Planctomycetaceae</taxon>
        <taxon>Alienimonas</taxon>
    </lineage>
</organism>
<keyword evidence="3" id="KW-1185">Reference proteome</keyword>
<feature type="domain" description="Putative restriction endonuclease" evidence="1">
    <location>
        <begin position="12"/>
        <end position="172"/>
    </location>
</feature>
<name>A0ABX1VJK1_9PLAN</name>
<reference evidence="2 3" key="1">
    <citation type="journal article" date="2020" name="Syst. Appl. Microbiol.">
        <title>Alienimonas chondri sp. nov., a novel planctomycete isolated from the biofilm of the red alga Chondrus crispus.</title>
        <authorList>
            <person name="Vitorino I."/>
            <person name="Albuquerque L."/>
            <person name="Wiegand S."/>
            <person name="Kallscheuer N."/>
            <person name="da Costa M.S."/>
            <person name="Lobo-da-Cunha A."/>
            <person name="Jogler C."/>
            <person name="Lage O.M."/>
        </authorList>
    </citation>
    <scope>NUCLEOTIDE SEQUENCE [LARGE SCALE GENOMIC DNA]</scope>
    <source>
        <strain evidence="2 3">LzC2</strain>
    </source>
</reference>
<dbReference type="Pfam" id="PF05685">
    <property type="entry name" value="Uma2"/>
    <property type="match status" value="1"/>
</dbReference>
<accession>A0ABX1VJK1</accession>
<dbReference type="SUPFAM" id="SSF52980">
    <property type="entry name" value="Restriction endonuclease-like"/>
    <property type="match status" value="1"/>
</dbReference>
<dbReference type="CDD" id="cd06260">
    <property type="entry name" value="DUF820-like"/>
    <property type="match status" value="1"/>
</dbReference>